<evidence type="ECO:0000313" key="2">
    <source>
        <dbReference type="EMBL" id="ETV75655.1"/>
    </source>
</evidence>
<feature type="region of interest" description="Disordered" evidence="1">
    <location>
        <begin position="86"/>
        <end position="106"/>
    </location>
</feature>
<name>W4G7M6_APHAT</name>
<dbReference type="AlphaFoldDB" id="W4G7M6"/>
<dbReference type="GeneID" id="20812046"/>
<dbReference type="VEuPathDB" id="FungiDB:H257_10050"/>
<proteinExistence type="predicted"/>
<dbReference type="EMBL" id="KI913139">
    <property type="protein sequence ID" value="ETV75655.1"/>
    <property type="molecule type" value="Genomic_DNA"/>
</dbReference>
<reference evidence="2" key="1">
    <citation type="submission" date="2013-12" db="EMBL/GenBank/DDBJ databases">
        <title>The Genome Sequence of Aphanomyces astaci APO3.</title>
        <authorList>
            <consortium name="The Broad Institute Genomics Platform"/>
            <person name="Russ C."/>
            <person name="Tyler B."/>
            <person name="van West P."/>
            <person name="Dieguez-Uribeondo J."/>
            <person name="Young S.K."/>
            <person name="Zeng Q."/>
            <person name="Gargeya S."/>
            <person name="Fitzgerald M."/>
            <person name="Abouelleil A."/>
            <person name="Alvarado L."/>
            <person name="Chapman S.B."/>
            <person name="Gainer-Dewar J."/>
            <person name="Goldberg J."/>
            <person name="Griggs A."/>
            <person name="Gujja S."/>
            <person name="Hansen M."/>
            <person name="Howarth C."/>
            <person name="Imamovic A."/>
            <person name="Ireland A."/>
            <person name="Larimer J."/>
            <person name="McCowan C."/>
            <person name="Murphy C."/>
            <person name="Pearson M."/>
            <person name="Poon T.W."/>
            <person name="Priest M."/>
            <person name="Roberts A."/>
            <person name="Saif S."/>
            <person name="Shea T."/>
            <person name="Sykes S."/>
            <person name="Wortman J."/>
            <person name="Nusbaum C."/>
            <person name="Birren B."/>
        </authorList>
    </citation>
    <scope>NUCLEOTIDE SEQUENCE [LARGE SCALE GENOMIC DNA]</scope>
    <source>
        <strain evidence="2">APO3</strain>
    </source>
</reference>
<dbReference type="RefSeq" id="XP_009834786.1">
    <property type="nucleotide sequence ID" value="XM_009836484.1"/>
</dbReference>
<dbReference type="OrthoDB" id="62949at2759"/>
<organism evidence="2">
    <name type="scientific">Aphanomyces astaci</name>
    <name type="common">Crayfish plague agent</name>
    <dbReference type="NCBI Taxonomy" id="112090"/>
    <lineage>
        <taxon>Eukaryota</taxon>
        <taxon>Sar</taxon>
        <taxon>Stramenopiles</taxon>
        <taxon>Oomycota</taxon>
        <taxon>Saprolegniomycetes</taxon>
        <taxon>Saprolegniales</taxon>
        <taxon>Verrucalvaceae</taxon>
        <taxon>Aphanomyces</taxon>
    </lineage>
</organism>
<sequence length="205" mass="23417">MEKTVAVQDAQTGEWLQVTLPTLGNPNTIGADDEEHGDDDFNPAATATSSSLTYEMAGMFTPYAVGKQGPTQSTRKLGTSVGWEQKCERHRQKHGQQERSSLHGLQRQLANPSLSINDRRRVEVQLVETLKGMYKRQQEALINDEIEREQKRCMSMRLEQSDMGKARLKRQFHSEREQYRGQIERIKEECSMALAATMAKFNMLR</sequence>
<accession>W4G7M6</accession>
<gene>
    <name evidence="2" type="ORF">H257_10050</name>
</gene>
<protein>
    <submittedName>
        <fullName evidence="2">Uncharacterized protein</fullName>
    </submittedName>
</protein>
<evidence type="ECO:0000256" key="1">
    <source>
        <dbReference type="SAM" id="MobiDB-lite"/>
    </source>
</evidence>